<keyword evidence="2" id="KW-1185">Reference proteome</keyword>
<organism evidence="1 2">
    <name type="scientific">Staphylococcus simiae CCM 7213 = CCUG 51256</name>
    <dbReference type="NCBI Taxonomy" id="911238"/>
    <lineage>
        <taxon>Bacteria</taxon>
        <taxon>Bacillati</taxon>
        <taxon>Bacillota</taxon>
        <taxon>Bacilli</taxon>
        <taxon>Bacillales</taxon>
        <taxon>Staphylococcaceae</taxon>
        <taxon>Staphylococcus</taxon>
    </lineage>
</organism>
<evidence type="ECO:0000313" key="2">
    <source>
        <dbReference type="Proteomes" id="UP000005413"/>
    </source>
</evidence>
<protein>
    <submittedName>
        <fullName evidence="1">Uncharacterized protein</fullName>
    </submittedName>
</protein>
<proteinExistence type="predicted"/>
<gene>
    <name evidence="1" type="ORF">SS7213T_04495</name>
</gene>
<evidence type="ECO:0000313" key="1">
    <source>
        <dbReference type="EMBL" id="EHJ08357.1"/>
    </source>
</evidence>
<comment type="caution">
    <text evidence="1">The sequence shown here is derived from an EMBL/GenBank/DDBJ whole genome shotgun (WGS) entry which is preliminary data.</text>
</comment>
<dbReference type="EMBL" id="AEUN01000322">
    <property type="protein sequence ID" value="EHJ08357.1"/>
    <property type="molecule type" value="Genomic_DNA"/>
</dbReference>
<reference evidence="1 2" key="1">
    <citation type="journal article" date="2012" name="BMC Genomics">
        <title>Comparative genomic analysis of the genus Staphylococcus including Staphylococcus aureus and its newly described sister species Staphylococcus simiae.</title>
        <authorList>
            <person name="Suzuki H."/>
            <person name="Lefebure T."/>
            <person name="Pavinski Bitar P."/>
            <person name="Stanhope M.J."/>
        </authorList>
    </citation>
    <scope>NUCLEOTIDE SEQUENCE [LARGE SCALE GENOMIC DNA]</scope>
    <source>
        <strain evidence="1 2">CCM 7213</strain>
    </source>
</reference>
<name>G5JHH0_9STAP</name>
<accession>G5JHH0</accession>
<dbReference type="Proteomes" id="UP000005413">
    <property type="component" value="Unassembled WGS sequence"/>
</dbReference>
<sequence>MQKAKTFVILVVHFFYEEKVSASYAKGEDFCKSLIAMQQGASTQRISSRHSASHASWAIRACNN</sequence>
<dbReference type="AlphaFoldDB" id="G5JHH0"/>